<dbReference type="PANTHER" id="PTHR33446">
    <property type="entry name" value="PROTEIN TONB-RELATED"/>
    <property type="match status" value="1"/>
</dbReference>
<evidence type="ECO:0000256" key="8">
    <source>
        <dbReference type="ARBA" id="ARBA00022989"/>
    </source>
</evidence>
<dbReference type="PROSITE" id="PS52015">
    <property type="entry name" value="TONB_CTD"/>
    <property type="match status" value="1"/>
</dbReference>
<dbReference type="Proteomes" id="UP001209681">
    <property type="component" value="Unassembled WGS sequence"/>
</dbReference>
<dbReference type="InterPro" id="IPR051045">
    <property type="entry name" value="TonB-dependent_transducer"/>
</dbReference>
<dbReference type="SUPFAM" id="SSF74653">
    <property type="entry name" value="TolA/TonB C-terminal domain"/>
    <property type="match status" value="1"/>
</dbReference>
<keyword evidence="7" id="KW-0653">Protein transport</keyword>
<evidence type="ECO:0000256" key="6">
    <source>
        <dbReference type="ARBA" id="ARBA00022692"/>
    </source>
</evidence>
<evidence type="ECO:0000256" key="5">
    <source>
        <dbReference type="ARBA" id="ARBA00022519"/>
    </source>
</evidence>
<evidence type="ECO:0000256" key="1">
    <source>
        <dbReference type="ARBA" id="ARBA00004383"/>
    </source>
</evidence>
<proteinExistence type="inferred from homology"/>
<evidence type="ECO:0000256" key="7">
    <source>
        <dbReference type="ARBA" id="ARBA00022927"/>
    </source>
</evidence>
<keyword evidence="5" id="KW-0997">Cell inner membrane</keyword>
<dbReference type="PANTHER" id="PTHR33446:SF14">
    <property type="entry name" value="PROTEIN TONB"/>
    <property type="match status" value="1"/>
</dbReference>
<keyword evidence="6" id="KW-0812">Transmembrane</keyword>
<evidence type="ECO:0000313" key="12">
    <source>
        <dbReference type="Proteomes" id="UP001209681"/>
    </source>
</evidence>
<keyword evidence="3" id="KW-0813">Transport</keyword>
<dbReference type="Gene3D" id="3.30.1150.10">
    <property type="match status" value="1"/>
</dbReference>
<evidence type="ECO:0000313" key="11">
    <source>
        <dbReference type="EMBL" id="MCW7752502.1"/>
    </source>
</evidence>
<keyword evidence="8" id="KW-1133">Transmembrane helix</keyword>
<dbReference type="Pfam" id="PF03544">
    <property type="entry name" value="TonB_C"/>
    <property type="match status" value="1"/>
</dbReference>
<sequence>MKQVVVWLVCWLLGLGLALVVFGVFLLSGGHRASVPVWEGTPFLLQTDLSPFMEESAVRRSESPPAVPELGEDLPDIQGFTLPPAFDPALPEVSLNWMDTESRVLLPDAADLPVFPAGNSASGEKGLSGSIVYGPGELDEIPYPVHRVIPPFPQAARRQGIRQGRVRLLLEVDSSGRVREIQVLEADPPGYFEGVSVDAVKRWRFTPGKVDGLDVRTRFELPIQFGDEKS</sequence>
<dbReference type="EMBL" id="JAPFPW010000001">
    <property type="protein sequence ID" value="MCW7752502.1"/>
    <property type="molecule type" value="Genomic_DNA"/>
</dbReference>
<feature type="domain" description="TonB C-terminal" evidence="10">
    <location>
        <begin position="137"/>
        <end position="230"/>
    </location>
</feature>
<keyword evidence="4" id="KW-1003">Cell membrane</keyword>
<evidence type="ECO:0000259" key="10">
    <source>
        <dbReference type="PROSITE" id="PS52015"/>
    </source>
</evidence>
<gene>
    <name evidence="11" type="ORF">OOT00_00720</name>
</gene>
<dbReference type="RefSeq" id="WP_265423369.1">
    <property type="nucleotide sequence ID" value="NZ_JAPFPW010000001.1"/>
</dbReference>
<accession>A0ABT3N4X1</accession>
<comment type="caution">
    <text evidence="11">The sequence shown here is derived from an EMBL/GenBank/DDBJ whole genome shotgun (WGS) entry which is preliminary data.</text>
</comment>
<comment type="subcellular location">
    <subcellularLocation>
        <location evidence="1">Cell inner membrane</location>
        <topology evidence="1">Single-pass membrane protein</topology>
        <orientation evidence="1">Periplasmic side</orientation>
    </subcellularLocation>
</comment>
<dbReference type="InterPro" id="IPR006260">
    <property type="entry name" value="TonB/TolA_C"/>
</dbReference>
<protein>
    <submittedName>
        <fullName evidence="11">Energy transducer TonB</fullName>
    </submittedName>
</protein>
<evidence type="ECO:0000256" key="3">
    <source>
        <dbReference type="ARBA" id="ARBA00022448"/>
    </source>
</evidence>
<dbReference type="InterPro" id="IPR037682">
    <property type="entry name" value="TonB_C"/>
</dbReference>
<evidence type="ECO:0000256" key="2">
    <source>
        <dbReference type="ARBA" id="ARBA00006555"/>
    </source>
</evidence>
<keyword evidence="9" id="KW-0472">Membrane</keyword>
<reference evidence="11 12" key="1">
    <citation type="submission" date="2022-11" db="EMBL/GenBank/DDBJ databases">
        <title>Desulfobotulus tamanensis H1 sp. nov. - anaerobic, alkaliphilic, sulphate reducing bacterium isolated from terrestrial mud volcano.</title>
        <authorList>
            <person name="Frolova A."/>
            <person name="Merkel A.Y."/>
            <person name="Slobodkin A.I."/>
        </authorList>
    </citation>
    <scope>NUCLEOTIDE SEQUENCE [LARGE SCALE GENOMIC DNA]</scope>
    <source>
        <strain evidence="11 12">H1</strain>
    </source>
</reference>
<comment type="similarity">
    <text evidence="2">Belongs to the TonB family.</text>
</comment>
<evidence type="ECO:0000256" key="9">
    <source>
        <dbReference type="ARBA" id="ARBA00023136"/>
    </source>
</evidence>
<dbReference type="NCBIfam" id="TIGR01352">
    <property type="entry name" value="tonB_Cterm"/>
    <property type="match status" value="1"/>
</dbReference>
<evidence type="ECO:0000256" key="4">
    <source>
        <dbReference type="ARBA" id="ARBA00022475"/>
    </source>
</evidence>
<organism evidence="11 12">
    <name type="scientific">Desulfobotulus pelophilus</name>
    <dbReference type="NCBI Taxonomy" id="2823377"/>
    <lineage>
        <taxon>Bacteria</taxon>
        <taxon>Pseudomonadati</taxon>
        <taxon>Thermodesulfobacteriota</taxon>
        <taxon>Desulfobacteria</taxon>
        <taxon>Desulfobacterales</taxon>
        <taxon>Desulfobacteraceae</taxon>
        <taxon>Desulfobotulus</taxon>
    </lineage>
</organism>
<name>A0ABT3N4X1_9BACT</name>
<keyword evidence="12" id="KW-1185">Reference proteome</keyword>